<dbReference type="PANTHER" id="PTHR31848">
    <property type="match status" value="1"/>
</dbReference>
<comment type="subunit">
    <text evidence="3">Interacts with FLNA and FLNB.</text>
</comment>
<evidence type="ECO:0000256" key="5">
    <source>
        <dbReference type="ARBA" id="ARBA00023212"/>
    </source>
</evidence>
<organism evidence="7 8">
    <name type="scientific">Synaphobranchus kaupii</name>
    <name type="common">Kaup's arrowtooth eel</name>
    <dbReference type="NCBI Taxonomy" id="118154"/>
    <lineage>
        <taxon>Eukaryota</taxon>
        <taxon>Metazoa</taxon>
        <taxon>Chordata</taxon>
        <taxon>Craniata</taxon>
        <taxon>Vertebrata</taxon>
        <taxon>Euteleostomi</taxon>
        <taxon>Actinopterygii</taxon>
        <taxon>Neopterygii</taxon>
        <taxon>Teleostei</taxon>
        <taxon>Anguilliformes</taxon>
        <taxon>Synaphobranchidae</taxon>
        <taxon>Synaphobranchus</taxon>
    </lineage>
</organism>
<accession>A0A9Q1ENR7</accession>
<evidence type="ECO:0000256" key="1">
    <source>
        <dbReference type="ARBA" id="ARBA00004245"/>
    </source>
</evidence>
<gene>
    <name evidence="7" type="ORF">SKAU_G00321460</name>
</gene>
<dbReference type="GO" id="GO:0032432">
    <property type="term" value="C:actin filament bundle"/>
    <property type="evidence" value="ECO:0007669"/>
    <property type="project" value="TreeGrafter"/>
</dbReference>
<dbReference type="Pfam" id="PF15068">
    <property type="entry name" value="FAM101"/>
    <property type="match status" value="1"/>
</dbReference>
<evidence type="ECO:0000313" key="8">
    <source>
        <dbReference type="Proteomes" id="UP001152622"/>
    </source>
</evidence>
<dbReference type="AlphaFoldDB" id="A0A9Q1ENR7"/>
<protein>
    <recommendedName>
        <fullName evidence="9">Refilin B</fullName>
    </recommendedName>
</protein>
<keyword evidence="4" id="KW-0963">Cytoplasm</keyword>
<dbReference type="Proteomes" id="UP001152622">
    <property type="component" value="Chromosome 14"/>
</dbReference>
<evidence type="ECO:0000256" key="2">
    <source>
        <dbReference type="ARBA" id="ARBA00009886"/>
    </source>
</evidence>
<evidence type="ECO:0000256" key="6">
    <source>
        <dbReference type="SAM" id="MobiDB-lite"/>
    </source>
</evidence>
<dbReference type="GO" id="GO:1900158">
    <property type="term" value="P:negative regulation of bone mineralization involved in bone maturation"/>
    <property type="evidence" value="ECO:0007669"/>
    <property type="project" value="TreeGrafter"/>
</dbReference>
<keyword evidence="5" id="KW-0206">Cytoskeleton</keyword>
<reference evidence="7" key="1">
    <citation type="journal article" date="2023" name="Science">
        <title>Genome structures resolve the early diversification of teleost fishes.</title>
        <authorList>
            <person name="Parey E."/>
            <person name="Louis A."/>
            <person name="Montfort J."/>
            <person name="Bouchez O."/>
            <person name="Roques C."/>
            <person name="Iampietro C."/>
            <person name="Lluch J."/>
            <person name="Castinel A."/>
            <person name="Donnadieu C."/>
            <person name="Desvignes T."/>
            <person name="Floi Bucao C."/>
            <person name="Jouanno E."/>
            <person name="Wen M."/>
            <person name="Mejri S."/>
            <person name="Dirks R."/>
            <person name="Jansen H."/>
            <person name="Henkel C."/>
            <person name="Chen W.J."/>
            <person name="Zahm M."/>
            <person name="Cabau C."/>
            <person name="Klopp C."/>
            <person name="Thompson A.W."/>
            <person name="Robinson-Rechavi M."/>
            <person name="Braasch I."/>
            <person name="Lecointre G."/>
            <person name="Bobe J."/>
            <person name="Postlethwait J.H."/>
            <person name="Berthelot C."/>
            <person name="Roest Crollius H."/>
            <person name="Guiguen Y."/>
        </authorList>
    </citation>
    <scope>NUCLEOTIDE SEQUENCE</scope>
    <source>
        <strain evidence="7">WJC10195</strain>
    </source>
</reference>
<dbReference type="GO" id="GO:0031005">
    <property type="term" value="F:filamin binding"/>
    <property type="evidence" value="ECO:0007669"/>
    <property type="project" value="InterPro"/>
</dbReference>
<evidence type="ECO:0000256" key="4">
    <source>
        <dbReference type="ARBA" id="ARBA00022490"/>
    </source>
</evidence>
<dbReference type="InterPro" id="IPR028215">
    <property type="entry name" value="Refilin"/>
</dbReference>
<evidence type="ECO:0000313" key="7">
    <source>
        <dbReference type="EMBL" id="KAJ8342218.1"/>
    </source>
</evidence>
<proteinExistence type="inferred from homology"/>
<dbReference type="EMBL" id="JAINUF010000014">
    <property type="protein sequence ID" value="KAJ8342218.1"/>
    <property type="molecule type" value="Genomic_DNA"/>
</dbReference>
<dbReference type="GO" id="GO:0061182">
    <property type="term" value="P:negative regulation of chondrocyte development"/>
    <property type="evidence" value="ECO:0007669"/>
    <property type="project" value="TreeGrafter"/>
</dbReference>
<dbReference type="OrthoDB" id="9932345at2759"/>
<name>A0A9Q1ENR7_SYNKA</name>
<evidence type="ECO:0008006" key="9">
    <source>
        <dbReference type="Google" id="ProtNLM"/>
    </source>
</evidence>
<comment type="caution">
    <text evidence="7">The sequence shown here is derived from an EMBL/GenBank/DDBJ whole genome shotgun (WGS) entry which is preliminary data.</text>
</comment>
<dbReference type="GO" id="GO:0061572">
    <property type="term" value="P:actin filament bundle organization"/>
    <property type="evidence" value="ECO:0007669"/>
    <property type="project" value="InterPro"/>
</dbReference>
<keyword evidence="8" id="KW-1185">Reference proteome</keyword>
<dbReference type="PANTHER" id="PTHR31848:SF2">
    <property type="entry name" value="REFILIN-B"/>
    <property type="match status" value="1"/>
</dbReference>
<comment type="subcellular location">
    <subcellularLocation>
        <location evidence="1">Cytoplasm</location>
        <location evidence="1">Cytoskeleton</location>
    </subcellularLocation>
</comment>
<comment type="similarity">
    <text evidence="2">Belongs to the Refilin family.</text>
</comment>
<feature type="region of interest" description="Disordered" evidence="6">
    <location>
        <begin position="24"/>
        <end position="49"/>
    </location>
</feature>
<dbReference type="GO" id="GO:0048705">
    <property type="term" value="P:skeletal system morphogenesis"/>
    <property type="evidence" value="ECO:0007669"/>
    <property type="project" value="TreeGrafter"/>
</dbReference>
<evidence type="ECO:0000256" key="3">
    <source>
        <dbReference type="ARBA" id="ARBA00011189"/>
    </source>
</evidence>
<sequence length="208" mass="23021">MVGRLNLRNGDDPLDIRCKAERMLDSPDSGLPPSPSPSASPTSWFLSPTGSEKGACSPVSEYDSSGITGPVLAGSFPRFHPLSYGEGVALEPLPPTEVRYTSTVRYGSDRHFVHGVYLQPRSLAMESCSQTVLALAGSTWRRYRTHLELVPRHRPQRYQSTIILFPKHARTVCSTQLQHHGRKSACRFLSTVELEPRERAGPDADARH</sequence>